<dbReference type="PANTHER" id="PTHR46018">
    <property type="entry name" value="ZINC PHOSPHODIESTERASE ELAC PROTEIN 1"/>
    <property type="match status" value="1"/>
</dbReference>
<proteinExistence type="predicted"/>
<dbReference type="VEuPathDB" id="FungiDB:BD410DRAFT_723115"/>
<dbReference type="OrthoDB" id="527344at2759"/>
<feature type="compositionally biased region" description="Basic and acidic residues" evidence="1">
    <location>
        <begin position="415"/>
        <end position="425"/>
    </location>
</feature>
<feature type="compositionally biased region" description="Low complexity" evidence="1">
    <location>
        <begin position="361"/>
        <end position="376"/>
    </location>
</feature>
<dbReference type="SUPFAM" id="SSF56281">
    <property type="entry name" value="Metallo-hydrolase/oxidoreductase"/>
    <property type="match status" value="1"/>
</dbReference>
<dbReference type="STRING" id="50990.A0A4Y7Q562"/>
<dbReference type="EMBL" id="ML170175">
    <property type="protein sequence ID" value="TDL22426.1"/>
    <property type="molecule type" value="Genomic_DNA"/>
</dbReference>
<feature type="region of interest" description="Disordered" evidence="1">
    <location>
        <begin position="257"/>
        <end position="285"/>
    </location>
</feature>
<dbReference type="GO" id="GO:0005634">
    <property type="term" value="C:nucleus"/>
    <property type="evidence" value="ECO:0007669"/>
    <property type="project" value="TreeGrafter"/>
</dbReference>
<dbReference type="AlphaFoldDB" id="A0A4Y7Q562"/>
<keyword evidence="3" id="KW-1185">Reference proteome</keyword>
<feature type="compositionally biased region" description="Basic and acidic residues" evidence="1">
    <location>
        <begin position="387"/>
        <end position="408"/>
    </location>
</feature>
<dbReference type="InterPro" id="IPR036866">
    <property type="entry name" value="RibonucZ/Hydroxyglut_hydro"/>
</dbReference>
<evidence type="ECO:0000256" key="1">
    <source>
        <dbReference type="SAM" id="MobiDB-lite"/>
    </source>
</evidence>
<dbReference type="Proteomes" id="UP000294933">
    <property type="component" value="Unassembled WGS sequence"/>
</dbReference>
<organism evidence="2 3">
    <name type="scientific">Rickenella mellea</name>
    <dbReference type="NCBI Taxonomy" id="50990"/>
    <lineage>
        <taxon>Eukaryota</taxon>
        <taxon>Fungi</taxon>
        <taxon>Dikarya</taxon>
        <taxon>Basidiomycota</taxon>
        <taxon>Agaricomycotina</taxon>
        <taxon>Agaricomycetes</taxon>
        <taxon>Hymenochaetales</taxon>
        <taxon>Rickenellaceae</taxon>
        <taxon>Rickenella</taxon>
    </lineage>
</organism>
<dbReference type="PANTHER" id="PTHR46018:SF2">
    <property type="entry name" value="ZINC PHOSPHODIESTERASE ELAC PROTEIN 1"/>
    <property type="match status" value="1"/>
</dbReference>
<evidence type="ECO:0000313" key="2">
    <source>
        <dbReference type="EMBL" id="TDL22426.1"/>
    </source>
</evidence>
<protein>
    <submittedName>
        <fullName evidence="2">Uncharacterized protein</fullName>
    </submittedName>
</protein>
<sequence>MVYNMSLTFLGTSSGGGPSESRSCSSLVLDIHAHGKLWMVDCAEGTLRQFAFLPKDNRLKVVDVTKVFITHMHFDHCMGLITLLANLLRGPPHAPTVPRSKPPLVELYGPAGLRTFVRSILTMTSTSLTERYAVHELLSPTDTPTSCTLSDLHEGETPGRDIVCDEDGLWRGFLDAGHVQVDAAPIFHRAPCLGYIFRSYPTRSYPTRSYPTHPSPSPSPERKIVILGDTSDPSACLPLASDATLLVHEATDTHIPSSIDRSLKGDKKSPASIEEKTKAKGHSTAGMAGAFARRVGARGLVVNHLSAKFPTPRYPGGKQQHVITEIERQASEAWGMGQARAAYDFAKIWIPVPAPAPSHPSHPSHPQQNPQAQQNPHPHPPQNPRGHGRDGDDPAKRKYDLLFEHEYGLGDGLEPEGRGEGEGSHGRNRSARY</sequence>
<name>A0A4Y7Q562_9AGAM</name>
<evidence type="ECO:0000313" key="3">
    <source>
        <dbReference type="Proteomes" id="UP000294933"/>
    </source>
</evidence>
<dbReference type="GO" id="GO:0042781">
    <property type="term" value="F:3'-tRNA processing endoribonuclease activity"/>
    <property type="evidence" value="ECO:0007669"/>
    <property type="project" value="TreeGrafter"/>
</dbReference>
<reference evidence="2 3" key="1">
    <citation type="submission" date="2018-06" db="EMBL/GenBank/DDBJ databases">
        <title>A transcriptomic atlas of mushroom development highlights an independent origin of complex multicellularity.</title>
        <authorList>
            <consortium name="DOE Joint Genome Institute"/>
            <person name="Krizsan K."/>
            <person name="Almasi E."/>
            <person name="Merenyi Z."/>
            <person name="Sahu N."/>
            <person name="Viragh M."/>
            <person name="Koszo T."/>
            <person name="Mondo S."/>
            <person name="Kiss B."/>
            <person name="Balint B."/>
            <person name="Kues U."/>
            <person name="Barry K."/>
            <person name="Hegedus J.C."/>
            <person name="Henrissat B."/>
            <person name="Johnson J."/>
            <person name="Lipzen A."/>
            <person name="Ohm R."/>
            <person name="Nagy I."/>
            <person name="Pangilinan J."/>
            <person name="Yan J."/>
            <person name="Xiong Y."/>
            <person name="Grigoriev I.V."/>
            <person name="Hibbett D.S."/>
            <person name="Nagy L.G."/>
        </authorList>
    </citation>
    <scope>NUCLEOTIDE SEQUENCE [LARGE SCALE GENOMIC DNA]</scope>
    <source>
        <strain evidence="2 3">SZMC22713</strain>
    </source>
</reference>
<feature type="region of interest" description="Disordered" evidence="1">
    <location>
        <begin position="354"/>
        <end position="433"/>
    </location>
</feature>
<gene>
    <name evidence="2" type="ORF">BD410DRAFT_723115</name>
</gene>
<accession>A0A4Y7Q562</accession>
<dbReference type="Gene3D" id="3.60.15.10">
    <property type="entry name" value="Ribonuclease Z/Hydroxyacylglutathione hydrolase-like"/>
    <property type="match status" value="1"/>
</dbReference>
<dbReference type="Pfam" id="PF23023">
    <property type="entry name" value="Anti-Pycsar_Apyc1"/>
    <property type="match status" value="1"/>
</dbReference>
<feature type="compositionally biased region" description="Basic and acidic residues" evidence="1">
    <location>
        <begin position="261"/>
        <end position="278"/>
    </location>
</feature>